<dbReference type="GO" id="GO:0009228">
    <property type="term" value="P:thiamine biosynthetic process"/>
    <property type="evidence" value="ECO:0007669"/>
    <property type="project" value="UniProtKB-KW"/>
</dbReference>
<proteinExistence type="predicted"/>
<evidence type="ECO:0000313" key="2">
    <source>
        <dbReference type="EMBL" id="KEQ54068.1"/>
    </source>
</evidence>
<dbReference type="InterPro" id="IPR036206">
    <property type="entry name" value="ThiamineP_synth_sf"/>
</dbReference>
<dbReference type="PATRIC" id="fig|46429.4.peg.1527"/>
<organism evidence="2 3">
    <name type="scientific">Sphingobium chlorophenolicum</name>
    <dbReference type="NCBI Taxonomy" id="46429"/>
    <lineage>
        <taxon>Bacteria</taxon>
        <taxon>Pseudomonadati</taxon>
        <taxon>Pseudomonadota</taxon>
        <taxon>Alphaproteobacteria</taxon>
        <taxon>Sphingomonadales</taxon>
        <taxon>Sphingomonadaceae</taxon>
        <taxon>Sphingobium</taxon>
    </lineage>
</organism>
<sequence>MQRRHRKKLPMIWLMTDERVGEADLLAALAKLPKGKAGIIFRHYRTAAKERRTLFDRVACIARKRRLALMLGGTAAQAQAWRADGWHGRDRRRKGKTLFHSMPAHNEREMVIASRCGADLVFLSPLFPTRSHPGAPALGRTRFAALARLADMPVIALGGVRPAHRPMLKGIGASGWAAIDGLSVQAPQ</sequence>
<feature type="domain" description="Thiamine phosphate synthase/TenI" evidence="1">
    <location>
        <begin position="14"/>
        <end position="181"/>
    </location>
</feature>
<dbReference type="eggNOG" id="COG0352">
    <property type="taxonomic scope" value="Bacteria"/>
</dbReference>
<accession>A0A081RFU5</accession>
<evidence type="ECO:0000259" key="1">
    <source>
        <dbReference type="Pfam" id="PF02581"/>
    </source>
</evidence>
<gene>
    <name evidence="2" type="ORF">BV95_01562</name>
</gene>
<dbReference type="CDD" id="cd00564">
    <property type="entry name" value="TMP_TenI"/>
    <property type="match status" value="1"/>
</dbReference>
<dbReference type="OrthoDB" id="8446047at2"/>
<dbReference type="EMBL" id="JFHR01000014">
    <property type="protein sequence ID" value="KEQ54068.1"/>
    <property type="molecule type" value="Genomic_DNA"/>
</dbReference>
<dbReference type="InterPro" id="IPR022998">
    <property type="entry name" value="ThiamineP_synth_TenI"/>
</dbReference>
<dbReference type="Gene3D" id="3.20.20.70">
    <property type="entry name" value="Aldolase class I"/>
    <property type="match status" value="1"/>
</dbReference>
<reference evidence="2 3" key="1">
    <citation type="submission" date="2014-02" db="EMBL/GenBank/DDBJ databases">
        <title>Whole genome sequence of Sphingobium chlorophenolicum NBRC 16172.</title>
        <authorList>
            <person name="Gan H.M."/>
            <person name="Gan H.Y."/>
            <person name="Chew T.H."/>
            <person name="Savka M.A."/>
        </authorList>
    </citation>
    <scope>NUCLEOTIDE SEQUENCE [LARGE SCALE GENOMIC DNA]</scope>
    <source>
        <strain evidence="2 3">NBRC 16172</strain>
    </source>
</reference>
<dbReference type="SUPFAM" id="SSF51391">
    <property type="entry name" value="Thiamin phosphate synthase"/>
    <property type="match status" value="1"/>
</dbReference>
<evidence type="ECO:0000313" key="3">
    <source>
        <dbReference type="Proteomes" id="UP000028411"/>
    </source>
</evidence>
<dbReference type="Pfam" id="PF02581">
    <property type="entry name" value="TMP-TENI"/>
    <property type="match status" value="1"/>
</dbReference>
<dbReference type="InterPro" id="IPR013785">
    <property type="entry name" value="Aldolase_TIM"/>
</dbReference>
<dbReference type="AlphaFoldDB" id="A0A081RFU5"/>
<dbReference type="Proteomes" id="UP000028411">
    <property type="component" value="Unassembled WGS sequence"/>
</dbReference>
<name>A0A081RFU5_SPHCR</name>
<comment type="caution">
    <text evidence="2">The sequence shown here is derived from an EMBL/GenBank/DDBJ whole genome shotgun (WGS) entry which is preliminary data.</text>
</comment>
<protein>
    <submittedName>
        <fullName evidence="2">Thiamine monophosphate synthase</fullName>
    </submittedName>
</protein>
<dbReference type="RefSeq" id="WP_037449632.1">
    <property type="nucleotide sequence ID" value="NZ_JFHR01000014.1"/>
</dbReference>